<gene>
    <name evidence="3" type="primary">HET-E1_12</name>
    <name evidence="3" type="ORF">BM221_005671</name>
</gene>
<dbReference type="EMBL" id="MRVG01000005">
    <property type="protein sequence ID" value="PMB69085.1"/>
    <property type="molecule type" value="Genomic_DNA"/>
</dbReference>
<name>A0A2N6NP82_BEABA</name>
<dbReference type="Proteomes" id="UP000235728">
    <property type="component" value="Unassembled WGS sequence"/>
</dbReference>
<evidence type="ECO:0000259" key="2">
    <source>
        <dbReference type="Pfam" id="PF24883"/>
    </source>
</evidence>
<sequence>MDRFSKRGDDLISDRDALWGVLLDVLRDANSGQLYFILDALDECDAESQNFLLLKLTSLFLPTSVAAQDISIKLIMTSRPSKDMDILFADTSPAILDISIHSGMVNADLTAYIDQKVDVIAREKSYPEDLAKETKAPLRRGAEGTFLWASLVLRDLRRAALFEVEGILDNLPKGWTSMPLNTRGKYFALLWPPSDHYLGKSLQQS</sequence>
<accession>A0A2N6NP82</accession>
<reference evidence="3 4" key="1">
    <citation type="journal article" date="2016" name="Appl. Microbiol. Biotechnol.">
        <title>Characterization of T-DNA insertion mutants with decreased virulence in the entomopathogenic fungus Beauveria bassiana JEF-007.</title>
        <authorList>
            <person name="Kim S."/>
            <person name="Lee S.J."/>
            <person name="Nai Y.S."/>
            <person name="Yu J.S."/>
            <person name="Lee M.R."/>
            <person name="Yang Y.T."/>
            <person name="Kim J.S."/>
        </authorList>
    </citation>
    <scope>NUCLEOTIDE SEQUENCE [LARGE SCALE GENOMIC DNA]</scope>
    <source>
        <strain evidence="3 4">JEF-007</strain>
    </source>
</reference>
<comment type="caution">
    <text evidence="3">The sequence shown here is derived from an EMBL/GenBank/DDBJ whole genome shotgun (WGS) entry which is preliminary data.</text>
</comment>
<dbReference type="AlphaFoldDB" id="A0A2N6NP82"/>
<evidence type="ECO:0000256" key="1">
    <source>
        <dbReference type="ARBA" id="ARBA00022737"/>
    </source>
</evidence>
<keyword evidence="1" id="KW-0677">Repeat</keyword>
<organism evidence="3 4">
    <name type="scientific">Beauveria bassiana</name>
    <name type="common">White muscardine disease fungus</name>
    <name type="synonym">Tritirachium shiotae</name>
    <dbReference type="NCBI Taxonomy" id="176275"/>
    <lineage>
        <taxon>Eukaryota</taxon>
        <taxon>Fungi</taxon>
        <taxon>Dikarya</taxon>
        <taxon>Ascomycota</taxon>
        <taxon>Pezizomycotina</taxon>
        <taxon>Sordariomycetes</taxon>
        <taxon>Hypocreomycetidae</taxon>
        <taxon>Hypocreales</taxon>
        <taxon>Cordycipitaceae</taxon>
        <taxon>Beauveria</taxon>
    </lineage>
</organism>
<evidence type="ECO:0000313" key="4">
    <source>
        <dbReference type="Proteomes" id="UP000235728"/>
    </source>
</evidence>
<dbReference type="PANTHER" id="PTHR10039">
    <property type="entry name" value="AMELOGENIN"/>
    <property type="match status" value="1"/>
</dbReference>
<dbReference type="InterPro" id="IPR056884">
    <property type="entry name" value="NPHP3-like_N"/>
</dbReference>
<proteinExistence type="predicted"/>
<feature type="domain" description="Nephrocystin 3-like N-terminal" evidence="2">
    <location>
        <begin position="13"/>
        <end position="79"/>
    </location>
</feature>
<protein>
    <submittedName>
        <fullName evidence="3">Vegetative incompatibility protein HET-E-1</fullName>
    </submittedName>
</protein>
<dbReference type="Pfam" id="PF24883">
    <property type="entry name" value="NPHP3_N"/>
    <property type="match status" value="1"/>
</dbReference>
<evidence type="ECO:0000313" key="3">
    <source>
        <dbReference type="EMBL" id="PMB69085.1"/>
    </source>
</evidence>